<proteinExistence type="predicted"/>
<gene>
    <name evidence="1" type="ORF">Terrestrivirus10_39</name>
</gene>
<accession>A0A3G4ZP46</accession>
<sequence length="135" mass="15746">MEAFVVDSIKRFLIKVDLPSVFCIYKQNRDVYNNGIDINRSDIDKLQDLNDNNSKNSLYLQGLHINDNKFVVVCIEELNGIYYVHSKSKEEGLVTIVGDDYSLFIYYGDEILPMLHCIKLDKLKKHINFIDRLLI</sequence>
<dbReference type="InterPro" id="IPR036140">
    <property type="entry name" value="PFN_sf"/>
</dbReference>
<dbReference type="SUPFAM" id="SSF55770">
    <property type="entry name" value="Profilin (actin-binding protein)"/>
    <property type="match status" value="1"/>
</dbReference>
<protein>
    <submittedName>
        <fullName evidence="1">Uncharacterized protein</fullName>
    </submittedName>
</protein>
<reference evidence="1" key="1">
    <citation type="submission" date="2018-10" db="EMBL/GenBank/DDBJ databases">
        <title>Hidden diversity of soil giant viruses.</title>
        <authorList>
            <person name="Schulz F."/>
            <person name="Alteio L."/>
            <person name="Goudeau D."/>
            <person name="Ryan E.M."/>
            <person name="Malmstrom R.R."/>
            <person name="Blanchard J."/>
            <person name="Woyke T."/>
        </authorList>
    </citation>
    <scope>NUCLEOTIDE SEQUENCE</scope>
    <source>
        <strain evidence="1">TEV1</strain>
    </source>
</reference>
<organism evidence="1">
    <name type="scientific">Terrestrivirus sp</name>
    <dbReference type="NCBI Taxonomy" id="2487775"/>
    <lineage>
        <taxon>Viruses</taxon>
        <taxon>Varidnaviria</taxon>
        <taxon>Bamfordvirae</taxon>
        <taxon>Nucleocytoviricota</taxon>
        <taxon>Megaviricetes</taxon>
        <taxon>Imitervirales</taxon>
        <taxon>Mimiviridae</taxon>
        <taxon>Klosneuvirinae</taxon>
    </lineage>
</organism>
<dbReference type="EMBL" id="MK071988">
    <property type="protein sequence ID" value="AYV76655.1"/>
    <property type="molecule type" value="Genomic_DNA"/>
</dbReference>
<name>A0A3G4ZP46_9VIRU</name>
<evidence type="ECO:0000313" key="1">
    <source>
        <dbReference type="EMBL" id="AYV76655.1"/>
    </source>
</evidence>